<dbReference type="AlphaFoldDB" id="A0A1B0G0J6"/>
<proteinExistence type="predicted"/>
<dbReference type="Pfam" id="PF07898">
    <property type="entry name" value="DUF1676"/>
    <property type="match status" value="1"/>
</dbReference>
<keyword evidence="1" id="KW-1133">Transmembrane helix</keyword>
<sequence>MSTTLYDLKNVILLISLNLYLTSSVDVEHVDNNYYNSTDFVSAGGRVVLVHSDEYVARQSRQCRDTRNLWSCIKYKATKIVWKFAANGFAFFPNEYGRELREDKRRIRFIQLDEPSDIVVFSKARSQQGDSELLGLIKFIKRAAETFGQRHGFQFVLSSDSGIRITDTGLSEEGRGRRDKKKHKWLVILPMIILMKIAYLKMTVVGLLVGVLGLNAVIIGGVGWLIHYLKHKTLCKIHPKFVQHHVHTYDGDPTEYSQFVGSSAHYSPSSGGSPYEIGSQSYAKDWSMSRAYKGYSMLDDISKDLK</sequence>
<evidence type="ECO:0000313" key="3">
    <source>
        <dbReference type="EnsemblMetazoa" id="GMOY006766-PA"/>
    </source>
</evidence>
<dbReference type="STRING" id="37546.A0A1B0G0J6"/>
<evidence type="ECO:0000256" key="2">
    <source>
        <dbReference type="SAM" id="SignalP"/>
    </source>
</evidence>
<accession>A0A1B0G0J6</accession>
<feature type="signal peptide" evidence="2">
    <location>
        <begin position="1"/>
        <end position="24"/>
    </location>
</feature>
<dbReference type="VEuPathDB" id="VectorBase:GMOY006766"/>
<keyword evidence="4" id="KW-1185">Reference proteome</keyword>
<keyword evidence="2" id="KW-0732">Signal</keyword>
<keyword evidence="1" id="KW-0472">Membrane</keyword>
<feature type="chain" id="PRO_5008407780" evidence="2">
    <location>
        <begin position="25"/>
        <end position="306"/>
    </location>
</feature>
<name>A0A1B0G0J6_GLOMM</name>
<evidence type="ECO:0000256" key="1">
    <source>
        <dbReference type="SAM" id="Phobius"/>
    </source>
</evidence>
<dbReference type="EMBL" id="CCAG010011761">
    <property type="status" value="NOT_ANNOTATED_CDS"/>
    <property type="molecule type" value="Genomic_DNA"/>
</dbReference>
<dbReference type="PANTHER" id="PTHR21879">
    <property type="entry name" value="FI03362P-RELATED-RELATED"/>
    <property type="match status" value="1"/>
</dbReference>
<dbReference type="InterPro" id="IPR012464">
    <property type="entry name" value="DUF1676"/>
</dbReference>
<dbReference type="Proteomes" id="UP000092444">
    <property type="component" value="Unassembled WGS sequence"/>
</dbReference>
<dbReference type="EnsemblMetazoa" id="GMOY006766-RA">
    <property type="protein sequence ID" value="GMOY006766-PA"/>
    <property type="gene ID" value="GMOY006766"/>
</dbReference>
<evidence type="ECO:0000313" key="4">
    <source>
        <dbReference type="Proteomes" id="UP000092444"/>
    </source>
</evidence>
<protein>
    <submittedName>
        <fullName evidence="3">Uncharacterized protein</fullName>
    </submittedName>
</protein>
<keyword evidence="1" id="KW-0812">Transmembrane</keyword>
<feature type="transmembrane region" description="Helical" evidence="1">
    <location>
        <begin position="185"/>
        <end position="202"/>
    </location>
</feature>
<organism evidence="3 4">
    <name type="scientific">Glossina morsitans morsitans</name>
    <name type="common">Savannah tsetse fly</name>
    <dbReference type="NCBI Taxonomy" id="37546"/>
    <lineage>
        <taxon>Eukaryota</taxon>
        <taxon>Metazoa</taxon>
        <taxon>Ecdysozoa</taxon>
        <taxon>Arthropoda</taxon>
        <taxon>Hexapoda</taxon>
        <taxon>Insecta</taxon>
        <taxon>Pterygota</taxon>
        <taxon>Neoptera</taxon>
        <taxon>Endopterygota</taxon>
        <taxon>Diptera</taxon>
        <taxon>Brachycera</taxon>
        <taxon>Muscomorpha</taxon>
        <taxon>Hippoboscoidea</taxon>
        <taxon>Glossinidae</taxon>
        <taxon>Glossina</taxon>
    </lineage>
</organism>
<dbReference type="PANTHER" id="PTHR21879:SF26">
    <property type="entry name" value="OSIRIS 1"/>
    <property type="match status" value="1"/>
</dbReference>
<feature type="transmembrane region" description="Helical" evidence="1">
    <location>
        <begin position="208"/>
        <end position="229"/>
    </location>
</feature>
<reference evidence="3" key="1">
    <citation type="submission" date="2020-05" db="UniProtKB">
        <authorList>
            <consortium name="EnsemblMetazoa"/>
        </authorList>
    </citation>
    <scope>IDENTIFICATION</scope>
    <source>
        <strain evidence="3">Yale</strain>
    </source>
</reference>
<dbReference type="GO" id="GO:0016020">
    <property type="term" value="C:membrane"/>
    <property type="evidence" value="ECO:0007669"/>
    <property type="project" value="TreeGrafter"/>
</dbReference>